<feature type="transmembrane region" description="Helical" evidence="1">
    <location>
        <begin position="88"/>
        <end position="111"/>
    </location>
</feature>
<gene>
    <name evidence="2" type="ORF">KLLA0_A06996g</name>
</gene>
<evidence type="ECO:0000313" key="2">
    <source>
        <dbReference type="EMBL" id="CAH02898.1"/>
    </source>
</evidence>
<dbReference type="InParanoid" id="Q6CXM9"/>
<dbReference type="HOGENOM" id="CLU_067862_3_1_1"/>
<dbReference type="GeneID" id="2896525"/>
<keyword evidence="3" id="KW-1185">Reference proteome</keyword>
<dbReference type="eggNOG" id="ENOG502S45T">
    <property type="taxonomic scope" value="Eukaryota"/>
</dbReference>
<evidence type="ECO:0000256" key="1">
    <source>
        <dbReference type="SAM" id="Phobius"/>
    </source>
</evidence>
<dbReference type="EMBL" id="CR382121">
    <property type="protein sequence ID" value="CAH02898.1"/>
    <property type="molecule type" value="Genomic_DNA"/>
</dbReference>
<dbReference type="AlphaFoldDB" id="Q6CXM9"/>
<name>Q6CXM9_KLULA</name>
<dbReference type="InterPro" id="IPR025187">
    <property type="entry name" value="DUF4112"/>
</dbReference>
<reference evidence="2 3" key="1">
    <citation type="journal article" date="2004" name="Nature">
        <title>Genome evolution in yeasts.</title>
        <authorList>
            <consortium name="Genolevures"/>
            <person name="Dujon B."/>
            <person name="Sherman D."/>
            <person name="Fischer G."/>
            <person name="Durrens P."/>
            <person name="Casaregola S."/>
            <person name="Lafontaine I."/>
            <person name="de Montigny J."/>
            <person name="Marck C."/>
            <person name="Neuveglise C."/>
            <person name="Talla E."/>
            <person name="Goffard N."/>
            <person name="Frangeul L."/>
            <person name="Aigle M."/>
            <person name="Anthouard V."/>
            <person name="Babour A."/>
            <person name="Barbe V."/>
            <person name="Barnay S."/>
            <person name="Blanchin S."/>
            <person name="Beckerich J.M."/>
            <person name="Beyne E."/>
            <person name="Bleykasten C."/>
            <person name="Boisrame A."/>
            <person name="Boyer J."/>
            <person name="Cattolico L."/>
            <person name="Confanioleri F."/>
            <person name="de Daruvar A."/>
            <person name="Despons L."/>
            <person name="Fabre E."/>
            <person name="Fairhead C."/>
            <person name="Ferry-Dumazet H."/>
            <person name="Groppi A."/>
            <person name="Hantraye F."/>
            <person name="Hennequin C."/>
            <person name="Jauniaux N."/>
            <person name="Joyet P."/>
            <person name="Kachouri R."/>
            <person name="Kerrest A."/>
            <person name="Koszul R."/>
            <person name="Lemaire M."/>
            <person name="Lesur I."/>
            <person name="Ma L."/>
            <person name="Muller H."/>
            <person name="Nicaud J.M."/>
            <person name="Nikolski M."/>
            <person name="Oztas S."/>
            <person name="Ozier-Kalogeropoulos O."/>
            <person name="Pellenz S."/>
            <person name="Potier S."/>
            <person name="Richard G.F."/>
            <person name="Straub M.L."/>
            <person name="Suleau A."/>
            <person name="Swennene D."/>
            <person name="Tekaia F."/>
            <person name="Wesolowski-Louvel M."/>
            <person name="Westhof E."/>
            <person name="Wirth B."/>
            <person name="Zeniou-Meyer M."/>
            <person name="Zivanovic I."/>
            <person name="Bolotin-Fukuhara M."/>
            <person name="Thierry A."/>
            <person name="Bouchier C."/>
            <person name="Caudron B."/>
            <person name="Scarpelli C."/>
            <person name="Gaillardin C."/>
            <person name="Weissenbach J."/>
            <person name="Wincker P."/>
            <person name="Souciet J.L."/>
        </authorList>
    </citation>
    <scope>NUCLEOTIDE SEQUENCE [LARGE SCALE GENOMIC DNA]</scope>
    <source>
        <strain evidence="3">ATCC 8585 / CBS 2359 / DSM 70799 / NBRC 1267 / NRRL Y-1140 / WM37</strain>
    </source>
</reference>
<sequence>MVFYSFILRKISNKIFGDIKIGEGEDPYYEEVTFVKKSFWTGNSQVVHKKLKKAIPDYVPLNDRTVLQRVRKRAYRLDMMFKIFGMRVGWLGIIGLLPVVGDLICLYLSWTVFHEAQKIQGGLPVPLQAELLGNICIDFLLGLIPIVGDIVGIAYKANSRNTLALEQYLRKKYGGETIAASPVELGSVSPGRDPDLVKGLKQT</sequence>
<accession>Q6CXM9</accession>
<dbReference type="PANTHER" id="PTHR35519">
    <property type="entry name" value="MEMBRANE PROTEINS"/>
    <property type="match status" value="1"/>
</dbReference>
<evidence type="ECO:0000313" key="3">
    <source>
        <dbReference type="Proteomes" id="UP000000598"/>
    </source>
</evidence>
<dbReference type="Pfam" id="PF13430">
    <property type="entry name" value="DUF4112"/>
    <property type="match status" value="1"/>
</dbReference>
<dbReference type="Proteomes" id="UP000000598">
    <property type="component" value="Chromosome A"/>
</dbReference>
<dbReference type="PaxDb" id="284590-Q6CXM9"/>
<keyword evidence="1" id="KW-0472">Membrane</keyword>
<dbReference type="RefSeq" id="XP_451310.1">
    <property type="nucleotide sequence ID" value="XM_451310.1"/>
</dbReference>
<dbReference type="OMA" id="CNFCGIR"/>
<feature type="transmembrane region" description="Helical" evidence="1">
    <location>
        <begin position="131"/>
        <end position="155"/>
    </location>
</feature>
<dbReference type="PANTHER" id="PTHR35519:SF2">
    <property type="entry name" value="PH DOMAIN PROTEIN"/>
    <property type="match status" value="1"/>
</dbReference>
<keyword evidence="1" id="KW-0812">Transmembrane</keyword>
<dbReference type="KEGG" id="kla:KLLA0_A06996g"/>
<protein>
    <submittedName>
        <fullName evidence="2">KLLA0A06996p</fullName>
    </submittedName>
</protein>
<proteinExistence type="predicted"/>
<organism evidence="2 3">
    <name type="scientific">Kluyveromyces lactis (strain ATCC 8585 / CBS 2359 / DSM 70799 / NBRC 1267 / NRRL Y-1140 / WM37)</name>
    <name type="common">Yeast</name>
    <name type="synonym">Candida sphaerica</name>
    <dbReference type="NCBI Taxonomy" id="284590"/>
    <lineage>
        <taxon>Eukaryota</taxon>
        <taxon>Fungi</taxon>
        <taxon>Dikarya</taxon>
        <taxon>Ascomycota</taxon>
        <taxon>Saccharomycotina</taxon>
        <taxon>Saccharomycetes</taxon>
        <taxon>Saccharomycetales</taxon>
        <taxon>Saccharomycetaceae</taxon>
        <taxon>Kluyveromyces</taxon>
    </lineage>
</organism>
<keyword evidence="1" id="KW-1133">Transmembrane helix</keyword>